<accession>A0A7T4N0Q8</accession>
<dbReference type="AlphaFoldDB" id="A0A7T4N0Q8"/>
<evidence type="ECO:0000313" key="5">
    <source>
        <dbReference type="Proteomes" id="UP000595610"/>
    </source>
</evidence>
<keyword evidence="1 4" id="KW-0808">Transferase</keyword>
<dbReference type="PANTHER" id="PTHR43877:SF2">
    <property type="entry name" value="AMINOALKYLPHOSPHONATE N-ACETYLTRANSFERASE-RELATED"/>
    <property type="match status" value="1"/>
</dbReference>
<dbReference type="InterPro" id="IPR016181">
    <property type="entry name" value="Acyl_CoA_acyltransferase"/>
</dbReference>
<dbReference type="CDD" id="cd04301">
    <property type="entry name" value="NAT_SF"/>
    <property type="match status" value="1"/>
</dbReference>
<evidence type="ECO:0000256" key="1">
    <source>
        <dbReference type="ARBA" id="ARBA00022679"/>
    </source>
</evidence>
<dbReference type="RefSeq" id="WP_042327022.1">
    <property type="nucleotide sequence ID" value="NZ_CP066075.1"/>
</dbReference>
<dbReference type="NCBIfam" id="NF040501">
    <property type="entry name" value="resist_ArsN2"/>
    <property type="match status" value="1"/>
</dbReference>
<dbReference type="PROSITE" id="PS51186">
    <property type="entry name" value="GNAT"/>
    <property type="match status" value="1"/>
</dbReference>
<dbReference type="EMBL" id="CP066075">
    <property type="protein sequence ID" value="QQC63128.1"/>
    <property type="molecule type" value="Genomic_DNA"/>
</dbReference>
<proteinExistence type="predicted"/>
<keyword evidence="5" id="KW-1185">Reference proteome</keyword>
<protein>
    <submittedName>
        <fullName evidence="4">GNAT family N-acetyltransferase</fullName>
    </submittedName>
</protein>
<evidence type="ECO:0000313" key="4">
    <source>
        <dbReference type="EMBL" id="QQC63128.1"/>
    </source>
</evidence>
<organism evidence="4 5">
    <name type="scientific">Paraburkholderia ginsengisoli</name>
    <dbReference type="NCBI Taxonomy" id="311231"/>
    <lineage>
        <taxon>Bacteria</taxon>
        <taxon>Pseudomonadati</taxon>
        <taxon>Pseudomonadota</taxon>
        <taxon>Betaproteobacteria</taxon>
        <taxon>Burkholderiales</taxon>
        <taxon>Burkholderiaceae</taxon>
        <taxon>Paraburkholderia</taxon>
    </lineage>
</organism>
<feature type="domain" description="N-acetyltransferase" evidence="3">
    <location>
        <begin position="1"/>
        <end position="144"/>
    </location>
</feature>
<reference evidence="4 5" key="1">
    <citation type="submission" date="2020-12" db="EMBL/GenBank/DDBJ databases">
        <title>FDA dAtabase for Regulatory Grade micrObial Sequences (FDA-ARGOS): Supporting development and validation of Infectious Disease Dx tests.</title>
        <authorList>
            <person name="Nelson B."/>
            <person name="Plummer A."/>
            <person name="Tallon L."/>
            <person name="Sadzewicz L."/>
            <person name="Zhao X."/>
            <person name="Boylan J."/>
            <person name="Ott S."/>
            <person name="Bowen H."/>
            <person name="Vavikolanu K."/>
            <person name="Mehta A."/>
            <person name="Aluvathingal J."/>
            <person name="Nadendla S."/>
            <person name="Myers T."/>
            <person name="Yan Y."/>
            <person name="Sichtig H."/>
        </authorList>
    </citation>
    <scope>NUCLEOTIDE SEQUENCE [LARGE SCALE GENOMIC DNA]</scope>
    <source>
        <strain evidence="4 5">FDAARGOS_1049</strain>
    </source>
</reference>
<dbReference type="Gene3D" id="3.40.630.30">
    <property type="match status" value="1"/>
</dbReference>
<dbReference type="GO" id="GO:0016747">
    <property type="term" value="F:acyltransferase activity, transferring groups other than amino-acyl groups"/>
    <property type="evidence" value="ECO:0007669"/>
    <property type="project" value="InterPro"/>
</dbReference>
<evidence type="ECO:0000259" key="3">
    <source>
        <dbReference type="PROSITE" id="PS51186"/>
    </source>
</evidence>
<dbReference type="PANTHER" id="PTHR43877">
    <property type="entry name" value="AMINOALKYLPHOSPHONATE N-ACETYLTRANSFERASE-RELATED-RELATED"/>
    <property type="match status" value="1"/>
</dbReference>
<keyword evidence="2" id="KW-0012">Acyltransferase</keyword>
<dbReference type="Proteomes" id="UP000595610">
    <property type="component" value="Chromosome 1"/>
</dbReference>
<dbReference type="Pfam" id="PF13508">
    <property type="entry name" value="Acetyltransf_7"/>
    <property type="match status" value="1"/>
</dbReference>
<dbReference type="SUPFAM" id="SSF55729">
    <property type="entry name" value="Acyl-CoA N-acyltransferases (Nat)"/>
    <property type="match status" value="1"/>
</dbReference>
<dbReference type="InterPro" id="IPR050832">
    <property type="entry name" value="Bact_Acetyltransf"/>
</dbReference>
<gene>
    <name evidence="4" type="ORF">I6I06_12505</name>
</gene>
<sequence>MKIRAAFSEDLDVIKTLLTNNQLVASDVHVSLLDNFLVAESEDGALAGSIGLERFGQDALLRSLVVARSARGMGLGGSLLSRMELHARASGVSNLWLLTTTAGEFFRKKGYDVVARESAPIMLQTSSQFADLCPATAVCMLKWL</sequence>
<dbReference type="KEGG" id="pgis:I6I06_12505"/>
<evidence type="ECO:0000256" key="2">
    <source>
        <dbReference type="ARBA" id="ARBA00023315"/>
    </source>
</evidence>
<name>A0A7T4N0Q8_9BURK</name>
<dbReference type="InterPro" id="IPR000182">
    <property type="entry name" value="GNAT_dom"/>
</dbReference>